<comment type="caution">
    <text evidence="1">The sequence shown here is derived from an EMBL/GenBank/DDBJ whole genome shotgun (WGS) entry which is preliminary data.</text>
</comment>
<organism evidence="1">
    <name type="scientific">uncultured bacterium</name>
    <name type="common">gcode 4</name>
    <dbReference type="NCBI Taxonomy" id="1234023"/>
    <lineage>
        <taxon>Bacteria</taxon>
        <taxon>environmental samples</taxon>
    </lineage>
</organism>
<sequence length="391" mass="47775">MRNYILHDIATERILKSWLWEKIRERVRQDEYSLPSPYWWERTNDDDYMRIKKRLDEEWYFRWVTDSMRYLYQQTINSIFQNPSAKSWKVERETWIRTLECDKTEILHFCWLLSSEVLSPTEIWLPEKYWFRNPTDLIGCVSVYIKSVLEKNPTADWYEWTTRDDNWKRFTTKLSATIDGDIRIKRIEKTPFETFDPFWNEVNLRPETAEDVQEVKAYHSIEIYLMMTILKWMDTVWIKSELLREDWEKIQEFLSWFSTVTPFAKKYTENYMWFDNIADNPKAIFQSYHLAMKDFRSLDKRTHFGISTADRWRHLAYIWDSWELIFSHIGTGMSYGKMEKDMVFHRKDADELLKWIIYLTKTGKCRTGIDKVLNAMIYYIENREKLLTGKA</sequence>
<gene>
    <name evidence="1" type="ORF">ACD_2C00263G0009</name>
</gene>
<protein>
    <submittedName>
        <fullName evidence="1">Uncharacterized protein</fullName>
    </submittedName>
</protein>
<accession>K2G135</accession>
<reference evidence="1" key="1">
    <citation type="journal article" date="2012" name="Science">
        <title>Fermentation, hydrogen, and sulfur metabolism in multiple uncultivated bacterial phyla.</title>
        <authorList>
            <person name="Wrighton K.C."/>
            <person name="Thomas B.C."/>
            <person name="Sharon I."/>
            <person name="Miller C.S."/>
            <person name="Castelle C.J."/>
            <person name="VerBerkmoes N.C."/>
            <person name="Wilkins M.J."/>
            <person name="Hettich R.L."/>
            <person name="Lipton M.S."/>
            <person name="Williams K.H."/>
            <person name="Long P.E."/>
            <person name="Banfield J.F."/>
        </authorList>
    </citation>
    <scope>NUCLEOTIDE SEQUENCE [LARGE SCALE GENOMIC DNA]</scope>
</reference>
<evidence type="ECO:0000313" key="1">
    <source>
        <dbReference type="EMBL" id="EKE28943.1"/>
    </source>
</evidence>
<proteinExistence type="predicted"/>
<name>K2G135_9BACT</name>
<dbReference type="AlphaFoldDB" id="K2G135"/>
<dbReference type="EMBL" id="AMFJ01000263">
    <property type="protein sequence ID" value="EKE28943.1"/>
    <property type="molecule type" value="Genomic_DNA"/>
</dbReference>